<dbReference type="SUPFAM" id="SSF88659">
    <property type="entry name" value="Sigma3 and sigma4 domains of RNA polymerase sigma factors"/>
    <property type="match status" value="1"/>
</dbReference>
<dbReference type="Gene3D" id="1.10.1740.10">
    <property type="match status" value="1"/>
</dbReference>
<protein>
    <submittedName>
        <fullName evidence="7">Sigma-70 family RNA polymerase sigma factor</fullName>
    </submittedName>
</protein>
<gene>
    <name evidence="7" type="ORF">N7Z68_11825</name>
</gene>
<organism evidence="7 8">
    <name type="scientific">Alkalihalobacterium chitinilyticum</name>
    <dbReference type="NCBI Taxonomy" id="2980103"/>
    <lineage>
        <taxon>Bacteria</taxon>
        <taxon>Bacillati</taxon>
        <taxon>Bacillota</taxon>
        <taxon>Bacilli</taxon>
        <taxon>Bacillales</taxon>
        <taxon>Bacillaceae</taxon>
        <taxon>Alkalihalobacterium</taxon>
    </lineage>
</organism>
<dbReference type="InterPro" id="IPR013324">
    <property type="entry name" value="RNA_pol_sigma_r3/r4-like"/>
</dbReference>
<feature type="domain" description="RNA polymerase sigma-70 region 2" evidence="5">
    <location>
        <begin position="20"/>
        <end position="83"/>
    </location>
</feature>
<dbReference type="InterPro" id="IPR014284">
    <property type="entry name" value="RNA_pol_sigma-70_dom"/>
</dbReference>
<evidence type="ECO:0000256" key="2">
    <source>
        <dbReference type="ARBA" id="ARBA00023015"/>
    </source>
</evidence>
<dbReference type="Gene3D" id="1.10.10.10">
    <property type="entry name" value="Winged helix-like DNA-binding domain superfamily/Winged helix DNA-binding domain"/>
    <property type="match status" value="1"/>
</dbReference>
<dbReference type="Pfam" id="PF08281">
    <property type="entry name" value="Sigma70_r4_2"/>
    <property type="match status" value="1"/>
</dbReference>
<dbReference type="Pfam" id="PF04542">
    <property type="entry name" value="Sigma70_r2"/>
    <property type="match status" value="1"/>
</dbReference>
<comment type="caution">
    <text evidence="7">The sequence shown here is derived from an EMBL/GenBank/DDBJ whole genome shotgun (WGS) entry which is preliminary data.</text>
</comment>
<evidence type="ECO:0000313" key="7">
    <source>
        <dbReference type="EMBL" id="MDE5414070.1"/>
    </source>
</evidence>
<dbReference type="InterPro" id="IPR013325">
    <property type="entry name" value="RNA_pol_sigma_r2"/>
</dbReference>
<accession>A0ABT5VF25</accession>
<keyword evidence="8" id="KW-1185">Reference proteome</keyword>
<reference evidence="7" key="1">
    <citation type="submission" date="2024-05" db="EMBL/GenBank/DDBJ databases">
        <title>Alkalihalobacillus sp. strain MEB203 novel alkaliphilic bacterium from Lonar Lake, India.</title>
        <authorList>
            <person name="Joshi A."/>
            <person name="Thite S."/>
            <person name="Mengade P."/>
        </authorList>
    </citation>
    <scope>NUCLEOTIDE SEQUENCE</scope>
    <source>
        <strain evidence="7">MEB 203</strain>
    </source>
</reference>
<dbReference type="EMBL" id="JAOTPO010000007">
    <property type="protein sequence ID" value="MDE5414070.1"/>
    <property type="molecule type" value="Genomic_DNA"/>
</dbReference>
<evidence type="ECO:0000259" key="6">
    <source>
        <dbReference type="Pfam" id="PF08281"/>
    </source>
</evidence>
<keyword evidence="4" id="KW-0804">Transcription</keyword>
<dbReference type="InterPro" id="IPR039425">
    <property type="entry name" value="RNA_pol_sigma-70-like"/>
</dbReference>
<dbReference type="RefSeq" id="WP_275118685.1">
    <property type="nucleotide sequence ID" value="NZ_JAOTPO010000007.1"/>
</dbReference>
<evidence type="ECO:0000256" key="4">
    <source>
        <dbReference type="ARBA" id="ARBA00023163"/>
    </source>
</evidence>
<evidence type="ECO:0000259" key="5">
    <source>
        <dbReference type="Pfam" id="PF04542"/>
    </source>
</evidence>
<dbReference type="InterPro" id="IPR036388">
    <property type="entry name" value="WH-like_DNA-bd_sf"/>
</dbReference>
<dbReference type="InterPro" id="IPR013249">
    <property type="entry name" value="RNA_pol_sigma70_r4_t2"/>
</dbReference>
<dbReference type="NCBIfam" id="TIGR02937">
    <property type="entry name" value="sigma70-ECF"/>
    <property type="match status" value="1"/>
</dbReference>
<dbReference type="InterPro" id="IPR007627">
    <property type="entry name" value="RNA_pol_sigma70_r2"/>
</dbReference>
<dbReference type="SUPFAM" id="SSF88946">
    <property type="entry name" value="Sigma2 domain of RNA polymerase sigma factors"/>
    <property type="match status" value="1"/>
</dbReference>
<comment type="similarity">
    <text evidence="1">Belongs to the sigma-70 factor family. ECF subfamily.</text>
</comment>
<keyword evidence="2" id="KW-0805">Transcription regulation</keyword>
<dbReference type="PANTHER" id="PTHR43133:SF51">
    <property type="entry name" value="RNA POLYMERASE SIGMA FACTOR"/>
    <property type="match status" value="1"/>
</dbReference>
<evidence type="ECO:0000256" key="1">
    <source>
        <dbReference type="ARBA" id="ARBA00010641"/>
    </source>
</evidence>
<dbReference type="PANTHER" id="PTHR43133">
    <property type="entry name" value="RNA POLYMERASE ECF-TYPE SIGMA FACTO"/>
    <property type="match status" value="1"/>
</dbReference>
<keyword evidence="3" id="KW-0731">Sigma factor</keyword>
<sequence>MDELVRRLKNKEEEGLSALMQLYGDYFFRVALLLLKDRYEAEEVVQDVFVTAYEKIDTLLDANKLKSWMTSITINLCRRRLRKWSFRHIFLRKRDEEDIDAVDFTSAEDVVLQIEGDQELVNHLQALDYQYREVLTLYYYSSYSVSEVSELLNMKENTVKSNLFRGRKLLKERLERERYER</sequence>
<proteinExistence type="inferred from homology"/>
<evidence type="ECO:0000256" key="3">
    <source>
        <dbReference type="ARBA" id="ARBA00023082"/>
    </source>
</evidence>
<dbReference type="Proteomes" id="UP001148125">
    <property type="component" value="Unassembled WGS sequence"/>
</dbReference>
<evidence type="ECO:0000313" key="8">
    <source>
        <dbReference type="Proteomes" id="UP001148125"/>
    </source>
</evidence>
<name>A0ABT5VF25_9BACI</name>
<feature type="domain" description="RNA polymerase sigma factor 70 region 4 type 2" evidence="6">
    <location>
        <begin position="120"/>
        <end position="170"/>
    </location>
</feature>